<feature type="compositionally biased region" description="Polar residues" evidence="1">
    <location>
        <begin position="214"/>
        <end position="224"/>
    </location>
</feature>
<keyword evidence="4" id="KW-1185">Reference proteome</keyword>
<dbReference type="Proteomes" id="UP000815325">
    <property type="component" value="Unassembled WGS sequence"/>
</dbReference>
<feature type="region of interest" description="Disordered" evidence="1">
    <location>
        <begin position="1"/>
        <end position="168"/>
    </location>
</feature>
<reference evidence="3" key="2">
    <citation type="submission" date="2020-06" db="EMBL/GenBank/DDBJ databases">
        <authorList>
            <consortium name="DOE Joint Genome Institute"/>
            <person name="Calhoun S."/>
            <person name="Polle J.E."/>
            <person name="Mckie-Krisberg Z."/>
            <person name="Prochnik S."/>
            <person name="Neofotis P."/>
            <person name="Yim W.C."/>
            <person name="Hathwaik L.T."/>
            <person name="Jenkins J."/>
            <person name="Molina H."/>
            <person name="Bunkenborg J."/>
            <person name="Grigoriev I.V."/>
            <person name="Barry K."/>
            <person name="Schmutz J."/>
            <person name="Jin E."/>
            <person name="Cushman J.C."/>
            <person name="Magnuson J.K."/>
        </authorList>
    </citation>
    <scope>NUCLEOTIDE SEQUENCE</scope>
    <source>
        <strain evidence="3">CCAP 19/18</strain>
    </source>
</reference>
<feature type="transmembrane region" description="Helical" evidence="2">
    <location>
        <begin position="678"/>
        <end position="699"/>
    </location>
</feature>
<feature type="compositionally biased region" description="Polar residues" evidence="1">
    <location>
        <begin position="273"/>
        <end position="285"/>
    </location>
</feature>
<accession>A0ABQ7H3J2</accession>
<feature type="transmembrane region" description="Helical" evidence="2">
    <location>
        <begin position="763"/>
        <end position="784"/>
    </location>
</feature>
<proteinExistence type="predicted"/>
<evidence type="ECO:0000313" key="3">
    <source>
        <dbReference type="EMBL" id="KAF5841416.1"/>
    </source>
</evidence>
<keyword evidence="2" id="KW-0472">Membrane</keyword>
<reference evidence="3" key="1">
    <citation type="submission" date="2017-08" db="EMBL/GenBank/DDBJ databases">
        <authorList>
            <person name="Polle J.E."/>
            <person name="Barry K."/>
            <person name="Cushman J."/>
            <person name="Schmutz J."/>
            <person name="Tran D."/>
            <person name="Hathwaick L.T."/>
            <person name="Yim W.C."/>
            <person name="Jenkins J."/>
            <person name="Mckie-Krisberg Z.M."/>
            <person name="Prochnik S."/>
            <person name="Lindquist E."/>
            <person name="Dockter R.B."/>
            <person name="Adam C."/>
            <person name="Molina H."/>
            <person name="Bunkerborg J."/>
            <person name="Jin E."/>
            <person name="Buchheim M."/>
            <person name="Magnuson J."/>
        </authorList>
    </citation>
    <scope>NUCLEOTIDE SEQUENCE</scope>
    <source>
        <strain evidence="3">CCAP 19/18</strain>
    </source>
</reference>
<evidence type="ECO:0000313" key="4">
    <source>
        <dbReference type="Proteomes" id="UP000815325"/>
    </source>
</evidence>
<evidence type="ECO:0008006" key="5">
    <source>
        <dbReference type="Google" id="ProtNLM"/>
    </source>
</evidence>
<feature type="compositionally biased region" description="Low complexity" evidence="1">
    <location>
        <begin position="1"/>
        <end position="20"/>
    </location>
</feature>
<keyword evidence="2" id="KW-1133">Transmembrane helix</keyword>
<dbReference type="EMBL" id="MU069486">
    <property type="protein sequence ID" value="KAF5841416.1"/>
    <property type="molecule type" value="Genomic_DNA"/>
</dbReference>
<feature type="compositionally biased region" description="Low complexity" evidence="1">
    <location>
        <begin position="199"/>
        <end position="213"/>
    </location>
</feature>
<organism evidence="3 4">
    <name type="scientific">Dunaliella salina</name>
    <name type="common">Green alga</name>
    <name type="synonym">Protococcus salinus</name>
    <dbReference type="NCBI Taxonomy" id="3046"/>
    <lineage>
        <taxon>Eukaryota</taxon>
        <taxon>Viridiplantae</taxon>
        <taxon>Chlorophyta</taxon>
        <taxon>core chlorophytes</taxon>
        <taxon>Chlorophyceae</taxon>
        <taxon>CS clade</taxon>
        <taxon>Chlamydomonadales</taxon>
        <taxon>Dunaliellaceae</taxon>
        <taxon>Dunaliella</taxon>
    </lineage>
</organism>
<feature type="compositionally biased region" description="Polar residues" evidence="1">
    <location>
        <begin position="109"/>
        <end position="122"/>
    </location>
</feature>
<feature type="transmembrane region" description="Helical" evidence="2">
    <location>
        <begin position="735"/>
        <end position="757"/>
    </location>
</feature>
<gene>
    <name evidence="3" type="ORF">DUNSADRAFT_13078</name>
</gene>
<protein>
    <recommendedName>
        <fullName evidence="5">XK-related protein</fullName>
    </recommendedName>
</protein>
<evidence type="ECO:0000256" key="2">
    <source>
        <dbReference type="SAM" id="Phobius"/>
    </source>
</evidence>
<evidence type="ECO:0000256" key="1">
    <source>
        <dbReference type="SAM" id="MobiDB-lite"/>
    </source>
</evidence>
<dbReference type="EMBL" id="MU069486">
    <property type="protein sequence ID" value="KAF5841415.1"/>
    <property type="molecule type" value="Genomic_DNA"/>
</dbReference>
<feature type="region of interest" description="Disordered" evidence="1">
    <location>
        <begin position="486"/>
        <end position="530"/>
    </location>
</feature>
<keyword evidence="2" id="KW-0812">Transmembrane</keyword>
<feature type="region of interest" description="Disordered" evidence="1">
    <location>
        <begin position="442"/>
        <end position="466"/>
    </location>
</feature>
<sequence length="890" mass="93050">MQPPSQQSLNSLQGSQPLPSINENGAQHEEGAPLPPLAPRHSRKRSTNSGMEATSAEMLAPGSAPSFTEEPTPAFVIPAAANGAMGANTPKPPLANRPRPPAIHLYPSANLQPTQITPNQEAGHNPQGLSPRPSIDASEDAEECGSVVFHPGRQSMPPVWSTSPVETPSSAIVNATPFYQSDLLQGCPSPPAAASTQELPSTAASLTAAALSPRPSQQQHTQQGEGMPPSSIGARPRSLDSGAAAKANHHEQQQPQQQQQQLPEGQTKRRRQTAASWDSGTSPLSASAATINGGLGGFAVRHAQSTSYDTIGTTDITLAPPPFCTLTAGTDTASATAAAAAAAAAAAGAKGQHFWGHPEQQPALRDSVEAQVCTQDKRGEMFMNHNPLAHLPTRTDPMHLPPRTYPMFETVSQSEDGGGDLKGQKEGLERVDGHTAAQLAEAVAAANRAHAEERATAGGEESMEDVMSGRITVVEEDVMSGRVTVVEEDESGEALAAREHDEEQREEGDAQHRHSCGSCDNDDNPEREQERALIGAADSAAVDDAEAAADRAALSVGCGFGAAFGIGGSARGLGASSAAHASANFTVTHTNSLYAHGDSALGHGGVGDGALNGAGGMGVDGVGVAAEPAPELMPAPKTWHSTLDMLWDWLSLALFLLALILDIVALASFAANNCGREWWVPTILFILAHTTFMGLVLLIHSQWAKRCWRSFIVVLNGPECIALRTPWCSQSSARFLLYVPQFFIALITLAIGSMVSAFVLGGIILSAVCAVPLLDLSAAAATIWPAGDKKRFRSQDLLFLENFKLARYSLQAVLQSLPQIILLAISLSSLGPINGKPSETAQCNAPEGVAIAALAVASLNVLDKLFQSGLQVGQCMAKALQVRLSGLQVS</sequence>
<comment type="caution">
    <text evidence="3">The sequence shown here is derived from an EMBL/GenBank/DDBJ whole genome shotgun (WGS) entry which is preliminary data.</text>
</comment>
<feature type="compositionally biased region" description="Pro residues" evidence="1">
    <location>
        <begin position="90"/>
        <end position="101"/>
    </location>
</feature>
<feature type="compositionally biased region" description="Basic and acidic residues" evidence="1">
    <location>
        <begin position="496"/>
        <end position="512"/>
    </location>
</feature>
<feature type="region of interest" description="Disordered" evidence="1">
    <location>
        <begin position="188"/>
        <end position="285"/>
    </location>
</feature>
<feature type="transmembrane region" description="Helical" evidence="2">
    <location>
        <begin position="649"/>
        <end position="672"/>
    </location>
</feature>
<name>A0ABQ7H3J2_DUNSA</name>